<organism evidence="3 4">
    <name type="scientific">Microbacterium terregens</name>
    <dbReference type="NCBI Taxonomy" id="69363"/>
    <lineage>
        <taxon>Bacteria</taxon>
        <taxon>Bacillati</taxon>
        <taxon>Actinomycetota</taxon>
        <taxon>Actinomycetes</taxon>
        <taxon>Micrococcales</taxon>
        <taxon>Microbacteriaceae</taxon>
        <taxon>Microbacterium</taxon>
    </lineage>
</organism>
<dbReference type="CDD" id="cd00093">
    <property type="entry name" value="HTH_XRE"/>
    <property type="match status" value="1"/>
</dbReference>
<reference evidence="3 4" key="1">
    <citation type="submission" date="2024-09" db="EMBL/GenBank/DDBJ databases">
        <authorList>
            <person name="Sun Q."/>
            <person name="Mori K."/>
        </authorList>
    </citation>
    <scope>NUCLEOTIDE SEQUENCE [LARGE SCALE GENOMIC DNA]</scope>
    <source>
        <strain evidence="3 4">JCM 1342</strain>
    </source>
</reference>
<dbReference type="PANTHER" id="PTHR35010:SF2">
    <property type="entry name" value="BLL4672 PROTEIN"/>
    <property type="match status" value="1"/>
</dbReference>
<evidence type="ECO:0000313" key="4">
    <source>
        <dbReference type="Proteomes" id="UP001589611"/>
    </source>
</evidence>
<dbReference type="Gene3D" id="3.30.450.180">
    <property type="match status" value="1"/>
</dbReference>
<protein>
    <submittedName>
        <fullName evidence="3">Helix-turn-helix transcriptional regulator</fullName>
    </submittedName>
</protein>
<dbReference type="Proteomes" id="UP001589611">
    <property type="component" value="Unassembled WGS sequence"/>
</dbReference>
<dbReference type="EMBL" id="JBHMBE010000002">
    <property type="protein sequence ID" value="MFB9645584.1"/>
    <property type="molecule type" value="Genomic_DNA"/>
</dbReference>
<dbReference type="RefSeq" id="WP_344714756.1">
    <property type="nucleotide sequence ID" value="NZ_BAAAWH010000001.1"/>
</dbReference>
<dbReference type="Pfam" id="PF13560">
    <property type="entry name" value="HTH_31"/>
    <property type="match status" value="1"/>
</dbReference>
<dbReference type="PROSITE" id="PS50943">
    <property type="entry name" value="HTH_CROC1"/>
    <property type="match status" value="1"/>
</dbReference>
<dbReference type="SUPFAM" id="SSF47413">
    <property type="entry name" value="lambda repressor-like DNA-binding domains"/>
    <property type="match status" value="1"/>
</dbReference>
<evidence type="ECO:0000259" key="2">
    <source>
        <dbReference type="PROSITE" id="PS50943"/>
    </source>
</evidence>
<comment type="caution">
    <text evidence="3">The sequence shown here is derived from an EMBL/GenBank/DDBJ whole genome shotgun (WGS) entry which is preliminary data.</text>
</comment>
<dbReference type="PANTHER" id="PTHR35010">
    <property type="entry name" value="BLL4672 PROTEIN-RELATED"/>
    <property type="match status" value="1"/>
</dbReference>
<evidence type="ECO:0000313" key="3">
    <source>
        <dbReference type="EMBL" id="MFB9645584.1"/>
    </source>
</evidence>
<evidence type="ECO:0000256" key="1">
    <source>
        <dbReference type="SAM" id="MobiDB-lite"/>
    </source>
</evidence>
<feature type="domain" description="HTH cro/C1-type" evidence="2">
    <location>
        <begin position="37"/>
        <end position="84"/>
    </location>
</feature>
<dbReference type="SMART" id="SM00530">
    <property type="entry name" value="HTH_XRE"/>
    <property type="match status" value="1"/>
</dbReference>
<dbReference type="InterPro" id="IPR010982">
    <property type="entry name" value="Lambda_DNA-bd_dom_sf"/>
</dbReference>
<proteinExistence type="predicted"/>
<gene>
    <name evidence="3" type="ORF">ACFFPJ_07220</name>
</gene>
<dbReference type="InterPro" id="IPR041413">
    <property type="entry name" value="MLTR_LBD"/>
</dbReference>
<keyword evidence="4" id="KW-1185">Reference proteome</keyword>
<dbReference type="InterPro" id="IPR001387">
    <property type="entry name" value="Cro/C1-type_HTH"/>
</dbReference>
<sequence>MTDELEPRLADFLRAARARLTPEQAGIADFGRRRVEGLRREELARLAGVSVDYYTRLEQGRSRSASPEVLDAIADALRLDDVERGHLHTIARPAPGARRRPAKPQQLASATKALLDTFEVALRPAFVLGRRLDVLGQNRLAALLVADFENMPPAERNQARFVFLDSHARELYVEWDQVAADTAAMLRMDAGRHPYDRALGQLVGDLSIQSPEFRRLWARNRVHQRSIGNKRYHHPLVGDLTVTYQALTPGDDFDQTIMVYDTEPGSSSVHALQLLAAKIPEHAPRNAERQNPVAAGDLAQRSTR</sequence>
<name>A0ABV5SZ02_9MICO</name>
<accession>A0ABV5SZ02</accession>
<feature type="region of interest" description="Disordered" evidence="1">
    <location>
        <begin position="281"/>
        <end position="304"/>
    </location>
</feature>
<dbReference type="Gene3D" id="1.10.260.40">
    <property type="entry name" value="lambda repressor-like DNA-binding domains"/>
    <property type="match status" value="1"/>
</dbReference>
<dbReference type="Pfam" id="PF17765">
    <property type="entry name" value="MLTR_LBD"/>
    <property type="match status" value="1"/>
</dbReference>